<dbReference type="OrthoDB" id="9808140at2"/>
<dbReference type="AlphaFoldDB" id="A0A1B1ASG9"/>
<protein>
    <submittedName>
        <fullName evidence="5">SAM-dependent methyltransferase</fullName>
    </submittedName>
</protein>
<dbReference type="EMBL" id="JAGGLP010000014">
    <property type="protein sequence ID" value="MBP2053041.1"/>
    <property type="molecule type" value="Genomic_DNA"/>
</dbReference>
<dbReference type="SUPFAM" id="SSF53335">
    <property type="entry name" value="S-adenosyl-L-methionine-dependent methyltransferases"/>
    <property type="match status" value="1"/>
</dbReference>
<organism evidence="4 6">
    <name type="scientific">Streptomyces griseochromogenes</name>
    <dbReference type="NCBI Taxonomy" id="68214"/>
    <lineage>
        <taxon>Bacteria</taxon>
        <taxon>Bacillati</taxon>
        <taxon>Actinomycetota</taxon>
        <taxon>Actinomycetes</taxon>
        <taxon>Kitasatosporales</taxon>
        <taxon>Streptomycetaceae</taxon>
        <taxon>Streptomyces</taxon>
    </lineage>
</organism>
<feature type="domain" description="Methyltransferase" evidence="3">
    <location>
        <begin position="46"/>
        <end position="136"/>
    </location>
</feature>
<dbReference type="EMBL" id="CP016279">
    <property type="protein sequence ID" value="ANP49519.1"/>
    <property type="molecule type" value="Genomic_DNA"/>
</dbReference>
<proteinExistence type="predicted"/>
<dbReference type="PANTHER" id="PTHR43861">
    <property type="entry name" value="TRANS-ACONITATE 2-METHYLTRANSFERASE-RELATED"/>
    <property type="match status" value="1"/>
</dbReference>
<dbReference type="Gene3D" id="3.40.50.150">
    <property type="entry name" value="Vaccinia Virus protein VP39"/>
    <property type="match status" value="1"/>
</dbReference>
<reference evidence="5 7" key="2">
    <citation type="submission" date="2021-03" db="EMBL/GenBank/DDBJ databases">
        <title>Genomic Encyclopedia of Type Strains, Phase IV (KMG-IV): sequencing the most valuable type-strain genomes for metagenomic binning, comparative biology and taxonomic classification.</title>
        <authorList>
            <person name="Goeker M."/>
        </authorList>
    </citation>
    <scope>NUCLEOTIDE SEQUENCE [LARGE SCALE GENOMIC DNA]</scope>
    <source>
        <strain evidence="5 7">DSM 40499</strain>
    </source>
</reference>
<keyword evidence="1 5" id="KW-0489">Methyltransferase</keyword>
<evidence type="ECO:0000259" key="3">
    <source>
        <dbReference type="Pfam" id="PF13649"/>
    </source>
</evidence>
<evidence type="ECO:0000313" key="4">
    <source>
        <dbReference type="EMBL" id="ANP49519.1"/>
    </source>
</evidence>
<evidence type="ECO:0000313" key="6">
    <source>
        <dbReference type="Proteomes" id="UP000092659"/>
    </source>
</evidence>
<keyword evidence="2" id="KW-0808">Transferase</keyword>
<dbReference type="Pfam" id="PF13649">
    <property type="entry name" value="Methyltransf_25"/>
    <property type="match status" value="1"/>
</dbReference>
<evidence type="ECO:0000256" key="2">
    <source>
        <dbReference type="ARBA" id="ARBA00022679"/>
    </source>
</evidence>
<dbReference type="Proteomes" id="UP000092659">
    <property type="component" value="Chromosome"/>
</dbReference>
<dbReference type="RefSeq" id="WP_067300773.1">
    <property type="nucleotide sequence ID" value="NZ_CP016279.1"/>
</dbReference>
<sequence>MFDYLSRTLAAYEHSPLKYETATRGMIPDRELDRFTSMLPEETGPVLDAGCAFGRDTALLADRGVTVIGIDLSDSFLSRARELHPRLDFRRMDVCALDFPGRSFAGVWCQATLLHLRDDHVRVALSEFHRVLRPGGALFVSFKEGEGEEEFVESFSADAARFFRYQTADRVHGLLADAGFVRPVVRAVNERERYGEGHRDLTWLTAYAHKTS</sequence>
<dbReference type="CDD" id="cd02440">
    <property type="entry name" value="AdoMet_MTases"/>
    <property type="match status" value="1"/>
</dbReference>
<dbReference type="KEGG" id="sgs:AVL59_07790"/>
<dbReference type="Proteomes" id="UP001519309">
    <property type="component" value="Unassembled WGS sequence"/>
</dbReference>
<accession>A0A1B1ASG9</accession>
<gene>
    <name evidence="4" type="ORF">AVL59_07790</name>
    <name evidence="5" type="ORF">J2Z21_006032</name>
</gene>
<evidence type="ECO:0000256" key="1">
    <source>
        <dbReference type="ARBA" id="ARBA00022603"/>
    </source>
</evidence>
<keyword evidence="7" id="KW-1185">Reference proteome</keyword>
<evidence type="ECO:0000313" key="7">
    <source>
        <dbReference type="Proteomes" id="UP001519309"/>
    </source>
</evidence>
<dbReference type="PANTHER" id="PTHR43861:SF1">
    <property type="entry name" value="TRANS-ACONITATE 2-METHYLTRANSFERASE"/>
    <property type="match status" value="1"/>
</dbReference>
<dbReference type="GO" id="GO:0032259">
    <property type="term" value="P:methylation"/>
    <property type="evidence" value="ECO:0007669"/>
    <property type="project" value="UniProtKB-KW"/>
</dbReference>
<evidence type="ECO:0000313" key="5">
    <source>
        <dbReference type="EMBL" id="MBP2053041.1"/>
    </source>
</evidence>
<dbReference type="GO" id="GO:0017000">
    <property type="term" value="P:antibiotic biosynthetic process"/>
    <property type="evidence" value="ECO:0007669"/>
    <property type="project" value="UniProtKB-ARBA"/>
</dbReference>
<name>A0A1B1ASG9_9ACTN</name>
<dbReference type="GO" id="GO:0008168">
    <property type="term" value="F:methyltransferase activity"/>
    <property type="evidence" value="ECO:0007669"/>
    <property type="project" value="UniProtKB-KW"/>
</dbReference>
<dbReference type="InterPro" id="IPR029063">
    <property type="entry name" value="SAM-dependent_MTases_sf"/>
</dbReference>
<reference evidence="4 6" key="1">
    <citation type="submission" date="2016-06" db="EMBL/GenBank/DDBJ databases">
        <title>Complete genome sequence of Streptomyces griseochromogenes ATCC 14511, the Blasticidin S producer.</title>
        <authorList>
            <person name="Wu L."/>
        </authorList>
    </citation>
    <scope>NUCLEOTIDE SEQUENCE [LARGE SCALE GENOMIC DNA]</scope>
    <source>
        <strain evidence="4 6">ATCC 14511</strain>
    </source>
</reference>
<dbReference type="InterPro" id="IPR041698">
    <property type="entry name" value="Methyltransf_25"/>
</dbReference>